<name>A0A1J1EAE8_9FLAO</name>
<dbReference type="SUPFAM" id="SSF56935">
    <property type="entry name" value="Porins"/>
    <property type="match status" value="1"/>
</dbReference>
<keyword evidence="2" id="KW-0675">Receptor</keyword>
<feature type="transmembrane region" description="Helical" evidence="1">
    <location>
        <begin position="12"/>
        <end position="31"/>
    </location>
</feature>
<accession>A0A1J1EAE8</accession>
<dbReference type="Gene3D" id="2.170.130.10">
    <property type="entry name" value="TonB-dependent receptor, plug domain"/>
    <property type="match status" value="1"/>
</dbReference>
<evidence type="ECO:0000256" key="1">
    <source>
        <dbReference type="SAM" id="Phobius"/>
    </source>
</evidence>
<organism evidence="2 3">
    <name type="scientific">Ichthyobacterium seriolicida</name>
    <dbReference type="NCBI Taxonomy" id="242600"/>
    <lineage>
        <taxon>Bacteria</taxon>
        <taxon>Pseudomonadati</taxon>
        <taxon>Bacteroidota</taxon>
        <taxon>Flavobacteriia</taxon>
        <taxon>Flavobacteriales</taxon>
        <taxon>Ichthyobacteriaceae</taxon>
        <taxon>Ichthyobacterium</taxon>
    </lineage>
</organism>
<dbReference type="InterPro" id="IPR037066">
    <property type="entry name" value="Plug_dom_sf"/>
</dbReference>
<dbReference type="KEGG" id="ise:JBKA6_0467"/>
<dbReference type="SUPFAM" id="SSF49464">
    <property type="entry name" value="Carboxypeptidase regulatory domain-like"/>
    <property type="match status" value="1"/>
</dbReference>
<evidence type="ECO:0000313" key="3">
    <source>
        <dbReference type="Proteomes" id="UP000243197"/>
    </source>
</evidence>
<keyword evidence="1" id="KW-0472">Membrane</keyword>
<dbReference type="EMBL" id="AP014564">
    <property type="protein sequence ID" value="BAV94480.1"/>
    <property type="molecule type" value="Genomic_DNA"/>
</dbReference>
<dbReference type="Proteomes" id="UP000243197">
    <property type="component" value="Chromosome"/>
</dbReference>
<protein>
    <submittedName>
        <fullName evidence="2">TonB-dependent receptor family protein</fullName>
    </submittedName>
</protein>
<keyword evidence="1" id="KW-0812">Transmembrane</keyword>
<dbReference type="AlphaFoldDB" id="A0A1J1EAE8"/>
<keyword evidence="3" id="KW-1185">Reference proteome</keyword>
<gene>
    <name evidence="2" type="ORF">JBKA6_0467</name>
</gene>
<sequence length="708" mass="82136">MNNPGYNKYNAFFMKITIHIISLCLLISGNICLSQNNYTIDGKVINDDNKSISDVGIFIKSDNSIYTLSDIHGNFSIKVPRDKYNDTLVFYHIAYNSVSLDVKKIIEDGKLIVTLSKNKNRLSEIVLSSDNNSIDSEFSTEKLTKFEIYASPSYNGDIIGGINFSRMSTNTEETPTLNLRGSPEKRSMVFINNVPLYRSNLKENFLNSINNVDFLSVSTSSIGNIEIYPSNPPVYFSNTSGGLINMNTPYTMEDRTAIFLSPIVLSLGLEKDLKQTMMLQANLYYVDLGLFRKFNFQIKDYIDYYRRMNGEITMNVNLDRTKIKIYSALTKDKISFSDFFSKDRNTIKSDVFKSYNVANIHFFLENVKIKFNSGISKILDSTRVKNYSSIDQNLTYYYSSLSANYFLEKSRFYGGLTFERAINREKEQMYVEPFIGSTYTISSNITIGAGVRKTVYNYQKLNPYSYNFLMKFSDEKNHNRFILSAGHYESLDFIDFNSGILKSNQITVEYNYEKDNHKAGISLYKKRDKDFYLKDRSFIYGDRDTYGLELSYKMDKEIFSTELSYLFIRSLFSYGKYNFRELDFPYFFKGLISVYATNSIRMSLSFISRPGSLYTPIKSNDYDISTKKYFPILSEDINGNRYNSYHRLDFSIDKSFSLKEMTIMLIGKISNLLDRKNERIELFDYASGDVKKDLYQEREFFIALVLML</sequence>
<evidence type="ECO:0000313" key="2">
    <source>
        <dbReference type="EMBL" id="BAV94480.1"/>
    </source>
</evidence>
<proteinExistence type="predicted"/>
<reference evidence="2 3" key="1">
    <citation type="submission" date="2014-03" db="EMBL/GenBank/DDBJ databases">
        <title>complete genome sequence of Flavobacteriaceae bacterium JBKA-6.</title>
        <authorList>
            <person name="Takano T."/>
            <person name="Nakamura Y."/>
            <person name="Takuma S."/>
            <person name="Yasuike M."/>
            <person name="Matsuyama T."/>
            <person name="Sakai T."/>
            <person name="Fujiwara A."/>
            <person name="Kimoto K."/>
            <person name="Fukuda Y."/>
            <person name="Kondo H."/>
            <person name="Hirono I."/>
            <person name="Nakayasu C."/>
        </authorList>
    </citation>
    <scope>NUCLEOTIDE SEQUENCE [LARGE SCALE GENOMIC DNA]</scope>
    <source>
        <strain evidence="2 3">JBKA-6</strain>
    </source>
</reference>
<dbReference type="InterPro" id="IPR008969">
    <property type="entry name" value="CarboxyPept-like_regulatory"/>
</dbReference>
<keyword evidence="1" id="KW-1133">Transmembrane helix</keyword>